<gene>
    <name evidence="2" type="ORF">GWI33_003819</name>
</gene>
<sequence length="107" mass="11872">MHARPKTILKVFRDALGPRSSVRILDIYGCAGQNDDRLVGEGTAVARGARSLTPREPGGEKKIITDGERREKRRRSGQAPLATQKVRVSTKRPGQKRHSQPEIYAGR</sequence>
<comment type="caution">
    <text evidence="2">The sequence shown here is derived from an EMBL/GenBank/DDBJ whole genome shotgun (WGS) entry which is preliminary data.</text>
</comment>
<reference evidence="2" key="1">
    <citation type="submission" date="2020-08" db="EMBL/GenBank/DDBJ databases">
        <title>Genome sequencing and assembly of the red palm weevil Rhynchophorus ferrugineus.</title>
        <authorList>
            <person name="Dias G.B."/>
            <person name="Bergman C.M."/>
            <person name="Manee M."/>
        </authorList>
    </citation>
    <scope>NUCLEOTIDE SEQUENCE</scope>
    <source>
        <strain evidence="2">AA-2017</strain>
        <tissue evidence="2">Whole larva</tissue>
    </source>
</reference>
<evidence type="ECO:0000256" key="1">
    <source>
        <dbReference type="SAM" id="MobiDB-lite"/>
    </source>
</evidence>
<dbReference type="EMBL" id="JAACXV010023579">
    <property type="protein sequence ID" value="KAF7262936.1"/>
    <property type="molecule type" value="Genomic_DNA"/>
</dbReference>
<feature type="compositionally biased region" description="Basic residues" evidence="1">
    <location>
        <begin position="88"/>
        <end position="98"/>
    </location>
</feature>
<feature type="compositionally biased region" description="Basic and acidic residues" evidence="1">
    <location>
        <begin position="57"/>
        <end position="70"/>
    </location>
</feature>
<protein>
    <submittedName>
        <fullName evidence="2">Uncharacterized protein</fullName>
    </submittedName>
</protein>
<name>A0A834M0A0_RHYFE</name>
<evidence type="ECO:0000313" key="2">
    <source>
        <dbReference type="EMBL" id="KAF7262936.1"/>
    </source>
</evidence>
<keyword evidence="3" id="KW-1185">Reference proteome</keyword>
<evidence type="ECO:0000313" key="3">
    <source>
        <dbReference type="Proteomes" id="UP000625711"/>
    </source>
</evidence>
<accession>A0A834M0A0</accession>
<dbReference type="Proteomes" id="UP000625711">
    <property type="component" value="Unassembled WGS sequence"/>
</dbReference>
<dbReference type="AlphaFoldDB" id="A0A834M0A0"/>
<feature type="region of interest" description="Disordered" evidence="1">
    <location>
        <begin position="48"/>
        <end position="107"/>
    </location>
</feature>
<proteinExistence type="predicted"/>
<organism evidence="2 3">
    <name type="scientific">Rhynchophorus ferrugineus</name>
    <name type="common">Red palm weevil</name>
    <name type="synonym">Curculio ferrugineus</name>
    <dbReference type="NCBI Taxonomy" id="354439"/>
    <lineage>
        <taxon>Eukaryota</taxon>
        <taxon>Metazoa</taxon>
        <taxon>Ecdysozoa</taxon>
        <taxon>Arthropoda</taxon>
        <taxon>Hexapoda</taxon>
        <taxon>Insecta</taxon>
        <taxon>Pterygota</taxon>
        <taxon>Neoptera</taxon>
        <taxon>Endopterygota</taxon>
        <taxon>Coleoptera</taxon>
        <taxon>Polyphaga</taxon>
        <taxon>Cucujiformia</taxon>
        <taxon>Curculionidae</taxon>
        <taxon>Dryophthorinae</taxon>
        <taxon>Rhynchophorus</taxon>
    </lineage>
</organism>